<protein>
    <recommendedName>
        <fullName evidence="5">pectinesterase</fullName>
        <ecNumber evidence="5">3.1.1.11</ecNumber>
    </recommendedName>
</protein>
<evidence type="ECO:0000256" key="7">
    <source>
        <dbReference type="ARBA" id="ARBA00022525"/>
    </source>
</evidence>
<evidence type="ECO:0000256" key="10">
    <source>
        <dbReference type="ARBA" id="ARBA00023157"/>
    </source>
</evidence>
<dbReference type="Gene3D" id="2.160.20.10">
    <property type="entry name" value="Single-stranded right-handed beta-helix, Pectin lyase-like"/>
    <property type="match status" value="1"/>
</dbReference>
<evidence type="ECO:0000256" key="13">
    <source>
        <dbReference type="ARBA" id="ARBA00047928"/>
    </source>
</evidence>
<evidence type="ECO:0000259" key="16">
    <source>
        <dbReference type="SMART" id="SM00856"/>
    </source>
</evidence>
<comment type="function">
    <text evidence="14">Acts in the modification of cell walls via demethylesterification of cell wall pectin.</text>
</comment>
<keyword evidence="7" id="KW-0964">Secreted</keyword>
<dbReference type="InterPro" id="IPR012334">
    <property type="entry name" value="Pectin_lyas_fold"/>
</dbReference>
<keyword evidence="15" id="KW-1133">Transmembrane helix</keyword>
<evidence type="ECO:0000256" key="8">
    <source>
        <dbReference type="ARBA" id="ARBA00022801"/>
    </source>
</evidence>
<dbReference type="Pfam" id="PF01095">
    <property type="entry name" value="Pectinesterase"/>
    <property type="match status" value="1"/>
</dbReference>
<dbReference type="InterPro" id="IPR035513">
    <property type="entry name" value="Invertase/methylesterase_inhib"/>
</dbReference>
<evidence type="ECO:0000256" key="9">
    <source>
        <dbReference type="ARBA" id="ARBA00023085"/>
    </source>
</evidence>
<evidence type="ECO:0000256" key="1">
    <source>
        <dbReference type="ARBA" id="ARBA00004191"/>
    </source>
</evidence>
<comment type="catalytic activity">
    <reaction evidence="13">
        <text>[(1-&gt;4)-alpha-D-galacturonosyl methyl ester](n) + n H2O = [(1-&gt;4)-alpha-D-galacturonosyl](n) + n methanol + n H(+)</text>
        <dbReference type="Rhea" id="RHEA:22380"/>
        <dbReference type="Rhea" id="RHEA-COMP:14570"/>
        <dbReference type="Rhea" id="RHEA-COMP:14573"/>
        <dbReference type="ChEBI" id="CHEBI:15377"/>
        <dbReference type="ChEBI" id="CHEBI:15378"/>
        <dbReference type="ChEBI" id="CHEBI:17790"/>
        <dbReference type="ChEBI" id="CHEBI:140522"/>
        <dbReference type="ChEBI" id="CHEBI:140523"/>
        <dbReference type="EC" id="3.1.1.11"/>
    </reaction>
</comment>
<comment type="pathway">
    <text evidence="2">Glycan metabolism; pectin degradation; 2-dehydro-3-deoxy-D-gluconate from pectin: step 1/5.</text>
</comment>
<dbReference type="InterPro" id="IPR000070">
    <property type="entry name" value="Pectinesterase_cat"/>
</dbReference>
<evidence type="ECO:0000256" key="6">
    <source>
        <dbReference type="ARBA" id="ARBA00022512"/>
    </source>
</evidence>
<keyword evidence="6" id="KW-0134">Cell wall</keyword>
<dbReference type="InterPro" id="IPR006501">
    <property type="entry name" value="Pectinesterase_inhib_dom"/>
</dbReference>
<organism evidence="17 18">
    <name type="scientific">Cuscuta epithymum</name>
    <dbReference type="NCBI Taxonomy" id="186058"/>
    <lineage>
        <taxon>Eukaryota</taxon>
        <taxon>Viridiplantae</taxon>
        <taxon>Streptophyta</taxon>
        <taxon>Embryophyta</taxon>
        <taxon>Tracheophyta</taxon>
        <taxon>Spermatophyta</taxon>
        <taxon>Magnoliopsida</taxon>
        <taxon>eudicotyledons</taxon>
        <taxon>Gunneridae</taxon>
        <taxon>Pentapetalae</taxon>
        <taxon>asterids</taxon>
        <taxon>lamiids</taxon>
        <taxon>Solanales</taxon>
        <taxon>Convolvulaceae</taxon>
        <taxon>Cuscuteae</taxon>
        <taxon>Cuscuta</taxon>
        <taxon>Cuscuta subgen. Cuscuta</taxon>
    </lineage>
</organism>
<dbReference type="InterPro" id="IPR011050">
    <property type="entry name" value="Pectin_lyase_fold/virulence"/>
</dbReference>
<dbReference type="GO" id="GO:0004857">
    <property type="term" value="F:enzyme inhibitor activity"/>
    <property type="evidence" value="ECO:0007669"/>
    <property type="project" value="InterPro"/>
</dbReference>
<feature type="transmembrane region" description="Helical" evidence="15">
    <location>
        <begin position="45"/>
        <end position="68"/>
    </location>
</feature>
<name>A0AAV0C849_9ASTE</name>
<dbReference type="Gene3D" id="1.20.140.40">
    <property type="entry name" value="Invertase/pectin methylesterase inhibitor family protein"/>
    <property type="match status" value="1"/>
</dbReference>
<dbReference type="Pfam" id="PF04043">
    <property type="entry name" value="PMEI"/>
    <property type="match status" value="1"/>
</dbReference>
<evidence type="ECO:0000256" key="12">
    <source>
        <dbReference type="ARBA" id="ARBA00023316"/>
    </source>
</evidence>
<dbReference type="EC" id="3.1.1.11" evidence="5"/>
<evidence type="ECO:0000256" key="11">
    <source>
        <dbReference type="ARBA" id="ARBA00023180"/>
    </source>
</evidence>
<dbReference type="PANTHER" id="PTHR31707">
    <property type="entry name" value="PECTINESTERASE"/>
    <property type="match status" value="1"/>
</dbReference>
<evidence type="ECO:0000313" key="18">
    <source>
        <dbReference type="Proteomes" id="UP001152523"/>
    </source>
</evidence>
<dbReference type="AlphaFoldDB" id="A0AAV0C849"/>
<evidence type="ECO:0000256" key="3">
    <source>
        <dbReference type="ARBA" id="ARBA00006027"/>
    </source>
</evidence>
<keyword evidence="11" id="KW-0325">Glycoprotein</keyword>
<sequence>MYLDQVKHATHRPVPIPIPIPPTRHKCLTTMSTRKLIKPSCPLKLVYISMASLFSFALILFLVLFFTLSSASRHHGAPKSGGGGGAGLPLSARNACKVSADPPECESQLASSDLLPPNPTAVQIIEAAMGVSSQKLQQAKSMVIDILNRSQQNHNRTVAAETCLELYGYVEPRMKSVGEALQSGKLKDARAWMSAVLVYHYDCWSALKYVNETSQVNSTMAFTWALLGFTGDSLGMLVNYDRVGGDTGSWGQPKTERDGFWEKSDGSGSVINVGVPPGLTPDVTVCKQGSCSFEKVQDAVNAAPDRSPTRKFVILIKAGLYEEIVRVPFNKTNVVFLGEGMGKTIIAGDLSVGLRGITTYHSATVAVNGDGFMARDLTIKNTAGIGAQQAVAFRLDSDRSVIENCEFIGNQDTLYAHSLRQYYKSCHIQGNVDFIFGNSAAVFHECLISVALRQLKPEKPANNAVTAHGRILAAQSTGFVFLGSNINGTEEYMRLYVQNPNKFNTTYLGRPWKEYSRTVFIDCTLGDLISRAGWFPWNGDFALDTLYYGEFGSKNGDGMAVDTSARVKWSNQIPAAHVSSYSLQNFIQADQWIPASRVLAAFKTT</sequence>
<reference evidence="17" key="1">
    <citation type="submission" date="2022-07" db="EMBL/GenBank/DDBJ databases">
        <authorList>
            <person name="Macas J."/>
            <person name="Novak P."/>
            <person name="Neumann P."/>
        </authorList>
    </citation>
    <scope>NUCLEOTIDE SEQUENCE</scope>
</reference>
<evidence type="ECO:0000256" key="5">
    <source>
        <dbReference type="ARBA" id="ARBA00013229"/>
    </source>
</evidence>
<dbReference type="GO" id="GO:0030599">
    <property type="term" value="F:pectinesterase activity"/>
    <property type="evidence" value="ECO:0007669"/>
    <property type="project" value="UniProtKB-EC"/>
</dbReference>
<proteinExistence type="inferred from homology"/>
<keyword evidence="18" id="KW-1185">Reference proteome</keyword>
<evidence type="ECO:0000256" key="4">
    <source>
        <dbReference type="ARBA" id="ARBA00007786"/>
    </source>
</evidence>
<keyword evidence="12" id="KW-0961">Cell wall biogenesis/degradation</keyword>
<gene>
    <name evidence="17" type="ORF">CEPIT_LOCUS3725</name>
</gene>
<dbReference type="NCBIfam" id="TIGR01614">
    <property type="entry name" value="PME_inhib"/>
    <property type="match status" value="1"/>
</dbReference>
<comment type="similarity">
    <text evidence="4">In the C-terminal section; belongs to the pectinesterase family.</text>
</comment>
<dbReference type="FunFam" id="2.160.20.10:FF:000029">
    <property type="entry name" value="Pectinesterase 4"/>
    <property type="match status" value="1"/>
</dbReference>
<dbReference type="SUPFAM" id="SSF101148">
    <property type="entry name" value="Plant invertase/pectin methylesterase inhibitor"/>
    <property type="match status" value="1"/>
</dbReference>
<dbReference type="EMBL" id="CAMAPF010000018">
    <property type="protein sequence ID" value="CAH9071112.1"/>
    <property type="molecule type" value="Genomic_DNA"/>
</dbReference>
<evidence type="ECO:0000256" key="2">
    <source>
        <dbReference type="ARBA" id="ARBA00005184"/>
    </source>
</evidence>
<dbReference type="Proteomes" id="UP001152523">
    <property type="component" value="Unassembled WGS sequence"/>
</dbReference>
<dbReference type="CDD" id="cd15798">
    <property type="entry name" value="PMEI-like_3"/>
    <property type="match status" value="1"/>
</dbReference>
<keyword evidence="15" id="KW-0472">Membrane</keyword>
<dbReference type="SMART" id="SM00856">
    <property type="entry name" value="PMEI"/>
    <property type="match status" value="1"/>
</dbReference>
<comment type="similarity">
    <text evidence="3">In the N-terminal section; belongs to the PMEI family.</text>
</comment>
<evidence type="ECO:0000256" key="14">
    <source>
        <dbReference type="ARBA" id="ARBA00057335"/>
    </source>
</evidence>
<dbReference type="GO" id="GO:0042545">
    <property type="term" value="P:cell wall modification"/>
    <property type="evidence" value="ECO:0007669"/>
    <property type="project" value="InterPro"/>
</dbReference>
<evidence type="ECO:0000256" key="15">
    <source>
        <dbReference type="SAM" id="Phobius"/>
    </source>
</evidence>
<keyword evidence="8" id="KW-0378">Hydrolase</keyword>
<keyword evidence="10" id="KW-1015">Disulfide bond</keyword>
<keyword evidence="9" id="KW-0063">Aspartyl esterase</keyword>
<dbReference type="SUPFAM" id="SSF51126">
    <property type="entry name" value="Pectin lyase-like"/>
    <property type="match status" value="1"/>
</dbReference>
<feature type="domain" description="Pectinesterase inhibitor" evidence="16">
    <location>
        <begin position="87"/>
        <end position="236"/>
    </location>
</feature>
<accession>A0AAV0C849</accession>
<comment type="caution">
    <text evidence="17">The sequence shown here is derived from an EMBL/GenBank/DDBJ whole genome shotgun (WGS) entry which is preliminary data.</text>
</comment>
<dbReference type="FunFam" id="1.20.140.40:FF:000021">
    <property type="entry name" value="Probable pectinesterase/pectinesterase inhibitor 51"/>
    <property type="match status" value="1"/>
</dbReference>
<comment type="subcellular location">
    <subcellularLocation>
        <location evidence="1">Secreted</location>
        <location evidence="1">Cell wall</location>
    </subcellularLocation>
</comment>
<keyword evidence="15" id="KW-0812">Transmembrane</keyword>
<evidence type="ECO:0000313" key="17">
    <source>
        <dbReference type="EMBL" id="CAH9071112.1"/>
    </source>
</evidence>